<dbReference type="GO" id="GO:0030165">
    <property type="term" value="F:PDZ domain binding"/>
    <property type="evidence" value="ECO:0007669"/>
    <property type="project" value="TreeGrafter"/>
</dbReference>
<protein>
    <submittedName>
        <fullName evidence="8">Transmembrane protein 88-like</fullName>
    </submittedName>
</protein>
<evidence type="ECO:0000256" key="2">
    <source>
        <dbReference type="ARBA" id="ARBA00005734"/>
    </source>
</evidence>
<evidence type="ECO:0000256" key="6">
    <source>
        <dbReference type="SAM" id="MobiDB-lite"/>
    </source>
</evidence>
<dbReference type="PANTHER" id="PTHR28628">
    <property type="entry name" value="TRANSMEMBRANE PROTEIN 88-RELATED"/>
    <property type="match status" value="1"/>
</dbReference>
<comment type="caution">
    <text evidence="8">The sequence shown here is derived from an EMBL/GenBank/DDBJ whole genome shotgun (WGS) entry which is preliminary data.</text>
</comment>
<keyword evidence="5 7" id="KW-0472">Membrane</keyword>
<keyword evidence="3 7" id="KW-0812">Transmembrane</keyword>
<evidence type="ECO:0000313" key="8">
    <source>
        <dbReference type="EMBL" id="KPP62596.1"/>
    </source>
</evidence>
<evidence type="ECO:0000256" key="5">
    <source>
        <dbReference type="ARBA" id="ARBA00023136"/>
    </source>
</evidence>
<gene>
    <name evidence="8" type="ORF">Z043_119213</name>
</gene>
<feature type="transmembrane region" description="Helical" evidence="7">
    <location>
        <begin position="56"/>
        <end position="84"/>
    </location>
</feature>
<dbReference type="Proteomes" id="UP000034805">
    <property type="component" value="Unassembled WGS sequence"/>
</dbReference>
<dbReference type="GO" id="GO:0005886">
    <property type="term" value="C:plasma membrane"/>
    <property type="evidence" value="ECO:0007669"/>
    <property type="project" value="TreeGrafter"/>
</dbReference>
<evidence type="ECO:0000256" key="4">
    <source>
        <dbReference type="ARBA" id="ARBA00022989"/>
    </source>
</evidence>
<dbReference type="EMBL" id="JARO02008536">
    <property type="protein sequence ID" value="KPP62596.1"/>
    <property type="molecule type" value="Genomic_DNA"/>
</dbReference>
<accession>A0A0P7WND0</accession>
<evidence type="ECO:0000313" key="9">
    <source>
        <dbReference type="Proteomes" id="UP000034805"/>
    </source>
</evidence>
<dbReference type="PANTHER" id="PTHR28628:SF4">
    <property type="entry name" value="TRANSMEMBRANE PROTEIN 88B"/>
    <property type="match status" value="1"/>
</dbReference>
<dbReference type="InterPro" id="IPR033355">
    <property type="entry name" value="TMEM88"/>
</dbReference>
<name>A0A0P7WND0_SCLFO</name>
<evidence type="ECO:0000256" key="7">
    <source>
        <dbReference type="SAM" id="Phobius"/>
    </source>
</evidence>
<dbReference type="AlphaFoldDB" id="A0A0P7WND0"/>
<feature type="transmembrane region" description="Helical" evidence="7">
    <location>
        <begin position="119"/>
        <end position="143"/>
    </location>
</feature>
<proteinExistence type="inferred from homology"/>
<reference evidence="8 9" key="1">
    <citation type="submission" date="2015-08" db="EMBL/GenBank/DDBJ databases">
        <title>The genome of the Asian arowana (Scleropages formosus).</title>
        <authorList>
            <person name="Tan M.H."/>
            <person name="Gan H.M."/>
            <person name="Croft L.J."/>
            <person name="Austin C.M."/>
        </authorList>
    </citation>
    <scope>NUCLEOTIDE SEQUENCE [LARGE SCALE GENOMIC DNA]</scope>
    <source>
        <strain evidence="8">Aro1</strain>
    </source>
</reference>
<comment type="similarity">
    <text evidence="2">Belongs to the TMEM88 family.</text>
</comment>
<comment type="subcellular location">
    <subcellularLocation>
        <location evidence="1">Membrane</location>
        <topology evidence="1">Multi-pass membrane protein</topology>
    </subcellularLocation>
</comment>
<organism evidence="8 9">
    <name type="scientific">Scleropages formosus</name>
    <name type="common">Asian bonytongue</name>
    <name type="synonym">Osteoglossum formosum</name>
    <dbReference type="NCBI Taxonomy" id="113540"/>
    <lineage>
        <taxon>Eukaryota</taxon>
        <taxon>Metazoa</taxon>
        <taxon>Chordata</taxon>
        <taxon>Craniata</taxon>
        <taxon>Vertebrata</taxon>
        <taxon>Euteleostomi</taxon>
        <taxon>Actinopterygii</taxon>
        <taxon>Neopterygii</taxon>
        <taxon>Teleostei</taxon>
        <taxon>Osteoglossocephala</taxon>
        <taxon>Osteoglossomorpha</taxon>
        <taxon>Osteoglossiformes</taxon>
        <taxon>Osteoglossidae</taxon>
        <taxon>Scleropages</taxon>
    </lineage>
</organism>
<feature type="compositionally biased region" description="Acidic residues" evidence="6">
    <location>
        <begin position="1"/>
        <end position="10"/>
    </location>
</feature>
<evidence type="ECO:0000256" key="1">
    <source>
        <dbReference type="ARBA" id="ARBA00004141"/>
    </source>
</evidence>
<feature type="region of interest" description="Disordered" evidence="6">
    <location>
        <begin position="1"/>
        <end position="27"/>
    </location>
</feature>
<evidence type="ECO:0000256" key="3">
    <source>
        <dbReference type="ARBA" id="ARBA00022692"/>
    </source>
</evidence>
<keyword evidence="4 7" id="KW-1133">Transmembrane helix</keyword>
<sequence>MCGVDVDLEDGAGKKKEEQDEECEMGERTHMLPAPPELSNAEVCGGRRGRCGCLAWGALLLLWNVSVALVCVLIMGTVFALVLLPTALLLYAGFLCHSRVLNSSAPLCLYLNDNSCSALIILGFVMMSPLVVIAAATFCTLALRLRLLLLFQPMAWAWHHGSGWTRGGSVRAWV</sequence>